<dbReference type="InterPro" id="IPR028973">
    <property type="entry name" value="PhnB-like"/>
</dbReference>
<organism evidence="2 3">
    <name type="scientific">Longimicrobium terrae</name>
    <dbReference type="NCBI Taxonomy" id="1639882"/>
    <lineage>
        <taxon>Bacteria</taxon>
        <taxon>Pseudomonadati</taxon>
        <taxon>Gemmatimonadota</taxon>
        <taxon>Longimicrobiia</taxon>
        <taxon>Longimicrobiales</taxon>
        <taxon>Longimicrobiaceae</taxon>
        <taxon>Longimicrobium</taxon>
    </lineage>
</organism>
<protein>
    <submittedName>
        <fullName evidence="2">PhnB protein</fullName>
    </submittedName>
</protein>
<gene>
    <name evidence="2" type="ORF">HNQ61_001532</name>
</gene>
<name>A0A841GWX9_9BACT</name>
<accession>A0A841GWX9</accession>
<dbReference type="Gene3D" id="3.10.180.10">
    <property type="entry name" value="2,3-Dihydroxybiphenyl 1,2-Dioxygenase, domain 1"/>
    <property type="match status" value="1"/>
</dbReference>
<dbReference type="Pfam" id="PF00903">
    <property type="entry name" value="Glyoxalase"/>
    <property type="match status" value="1"/>
</dbReference>
<dbReference type="PANTHER" id="PTHR33990">
    <property type="entry name" value="PROTEIN YJDN-RELATED"/>
    <property type="match status" value="1"/>
</dbReference>
<dbReference type="InterPro" id="IPR004360">
    <property type="entry name" value="Glyas_Fos-R_dOase_dom"/>
</dbReference>
<feature type="domain" description="Glyoxalase/fosfomycin resistance/dioxygenase" evidence="1">
    <location>
        <begin position="9"/>
        <end position="129"/>
    </location>
</feature>
<dbReference type="AlphaFoldDB" id="A0A841GWX9"/>
<keyword evidence="3" id="KW-1185">Reference proteome</keyword>
<dbReference type="InterPro" id="IPR029068">
    <property type="entry name" value="Glyas_Bleomycin-R_OHBP_Dase"/>
</dbReference>
<comment type="caution">
    <text evidence="2">The sequence shown here is derived from an EMBL/GenBank/DDBJ whole genome shotgun (WGS) entry which is preliminary data.</text>
</comment>
<evidence type="ECO:0000313" key="2">
    <source>
        <dbReference type="EMBL" id="MBB6069915.1"/>
    </source>
</evidence>
<evidence type="ECO:0000313" key="3">
    <source>
        <dbReference type="Proteomes" id="UP000582837"/>
    </source>
</evidence>
<dbReference type="EMBL" id="JACHIA010000003">
    <property type="protein sequence ID" value="MBB6069915.1"/>
    <property type="molecule type" value="Genomic_DNA"/>
</dbReference>
<sequence>MKDITPYLTFDGNCREAMEFYQRCLGGELNVMTFGDGDFGAPPEAAHRLIHASLSNGATSLMASDTMPGMDYTAGNSVTLNLVLESVDEVDRMYETLGDGGKGTMAPHDSFWGSRFAMLTDRFGIHWMLNFDQSGGQ</sequence>
<dbReference type="PANTHER" id="PTHR33990:SF1">
    <property type="entry name" value="PROTEIN YJDN"/>
    <property type="match status" value="1"/>
</dbReference>
<dbReference type="SUPFAM" id="SSF54593">
    <property type="entry name" value="Glyoxalase/Bleomycin resistance protein/Dihydroxybiphenyl dioxygenase"/>
    <property type="match status" value="1"/>
</dbReference>
<dbReference type="RefSeq" id="WP_170039467.1">
    <property type="nucleotide sequence ID" value="NZ_JABDTL010000002.1"/>
</dbReference>
<reference evidence="2 3" key="1">
    <citation type="submission" date="2020-08" db="EMBL/GenBank/DDBJ databases">
        <title>Genomic Encyclopedia of Type Strains, Phase IV (KMG-IV): sequencing the most valuable type-strain genomes for metagenomic binning, comparative biology and taxonomic classification.</title>
        <authorList>
            <person name="Goeker M."/>
        </authorList>
    </citation>
    <scope>NUCLEOTIDE SEQUENCE [LARGE SCALE GENOMIC DNA]</scope>
    <source>
        <strain evidence="2 3">DSM 29007</strain>
    </source>
</reference>
<proteinExistence type="predicted"/>
<evidence type="ECO:0000259" key="1">
    <source>
        <dbReference type="Pfam" id="PF00903"/>
    </source>
</evidence>
<dbReference type="CDD" id="cd06588">
    <property type="entry name" value="PhnB_like"/>
    <property type="match status" value="1"/>
</dbReference>
<dbReference type="Proteomes" id="UP000582837">
    <property type="component" value="Unassembled WGS sequence"/>
</dbReference>